<dbReference type="EMBL" id="MU839843">
    <property type="protein sequence ID" value="KAK1751111.1"/>
    <property type="molecule type" value="Genomic_DNA"/>
</dbReference>
<evidence type="ECO:0000313" key="2">
    <source>
        <dbReference type="EMBL" id="KAK1751111.1"/>
    </source>
</evidence>
<reference evidence="2" key="1">
    <citation type="submission" date="2023-06" db="EMBL/GenBank/DDBJ databases">
        <title>Genome-scale phylogeny and comparative genomics of the fungal order Sordariales.</title>
        <authorList>
            <consortium name="Lawrence Berkeley National Laboratory"/>
            <person name="Hensen N."/>
            <person name="Bonometti L."/>
            <person name="Westerberg I."/>
            <person name="Brannstrom I.O."/>
            <person name="Guillou S."/>
            <person name="Cros-Aarteil S."/>
            <person name="Calhoun S."/>
            <person name="Haridas S."/>
            <person name="Kuo A."/>
            <person name="Mondo S."/>
            <person name="Pangilinan J."/>
            <person name="Riley R."/>
            <person name="Labutti K."/>
            <person name="Andreopoulos B."/>
            <person name="Lipzen A."/>
            <person name="Chen C."/>
            <person name="Yanf M."/>
            <person name="Daum C."/>
            <person name="Ng V."/>
            <person name="Clum A."/>
            <person name="Steindorff A."/>
            <person name="Ohm R."/>
            <person name="Martin F."/>
            <person name="Silar P."/>
            <person name="Natvig D."/>
            <person name="Lalanne C."/>
            <person name="Gautier V."/>
            <person name="Ament-Velasquez S.L."/>
            <person name="Kruys A."/>
            <person name="Hutchinson M.I."/>
            <person name="Powell A.J."/>
            <person name="Barry K."/>
            <person name="Miller A.N."/>
            <person name="Grigoriev I.V."/>
            <person name="Debuchy R."/>
            <person name="Gladieux P."/>
            <person name="Thoren M.H."/>
            <person name="Johannesson H."/>
        </authorList>
    </citation>
    <scope>NUCLEOTIDE SEQUENCE</scope>
    <source>
        <strain evidence="2">PSN4</strain>
    </source>
</reference>
<sequence>MLLSFFSKRVLRGGPKIIFYLAACLSISILGRLALYEISPVPFGITRVIWPLTGYGTDTDPGSAEYETDLEQGLDPGGNLRIVAFGGQDVATPSWTGEGGDSWTDILCRDLNCSPYMSFVPRGHETLTLESHKFYAEALDQIANLTANRTGPGEDYTFQSDLFPLNRRVPDLAQQVTSFLASEESQSSPKETLFIFALGTWDIWTLASLPLDISRPVIDNMTQDIFDQAERLYRHSLETNKAGIFRILVPRVLDPSITPAWQTSRPHLAAVHSPAEQMRNSFLLTGQWNRNLYNNMATWISGGQPEAGSSVSFPPAEEPIPDGEFLAYFFERLTAEAEKAAKGIPRPRGTKIRARENTAGEAHEMVEEETGLSREGFLFDMPEYILTLMADLQLRDAGLRDANGLGAMAFGEGYINMAAPCVDKENVSPGVGCRDRLFSTPFTVGSRAVGDIGRLAADLIREGRSMRVQKLGS</sequence>
<evidence type="ECO:0000313" key="3">
    <source>
        <dbReference type="Proteomes" id="UP001239445"/>
    </source>
</evidence>
<dbReference type="InterPro" id="IPR036514">
    <property type="entry name" value="SGNH_hydro_sf"/>
</dbReference>
<proteinExistence type="predicted"/>
<evidence type="ECO:0000256" key="1">
    <source>
        <dbReference type="SAM" id="Phobius"/>
    </source>
</evidence>
<comment type="caution">
    <text evidence="2">The sequence shown here is derived from an EMBL/GenBank/DDBJ whole genome shotgun (WGS) entry which is preliminary data.</text>
</comment>
<keyword evidence="3" id="KW-1185">Reference proteome</keyword>
<dbReference type="AlphaFoldDB" id="A0AAJ0B3R4"/>
<gene>
    <name evidence="2" type="ORF">QBC47DRAFT_308576</name>
</gene>
<organism evidence="2 3">
    <name type="scientific">Echria macrotheca</name>
    <dbReference type="NCBI Taxonomy" id="438768"/>
    <lineage>
        <taxon>Eukaryota</taxon>
        <taxon>Fungi</taxon>
        <taxon>Dikarya</taxon>
        <taxon>Ascomycota</taxon>
        <taxon>Pezizomycotina</taxon>
        <taxon>Sordariomycetes</taxon>
        <taxon>Sordariomycetidae</taxon>
        <taxon>Sordariales</taxon>
        <taxon>Schizotheciaceae</taxon>
        <taxon>Echria</taxon>
    </lineage>
</organism>
<keyword evidence="1" id="KW-1133">Transmembrane helix</keyword>
<protein>
    <submittedName>
        <fullName evidence="2">Uncharacterized protein</fullName>
    </submittedName>
</protein>
<dbReference type="Proteomes" id="UP001239445">
    <property type="component" value="Unassembled WGS sequence"/>
</dbReference>
<dbReference type="Gene3D" id="3.40.50.1110">
    <property type="entry name" value="SGNH hydrolase"/>
    <property type="match status" value="1"/>
</dbReference>
<keyword evidence="1" id="KW-0812">Transmembrane</keyword>
<name>A0AAJ0B3R4_9PEZI</name>
<accession>A0AAJ0B3R4</accession>
<keyword evidence="1" id="KW-0472">Membrane</keyword>
<feature type="transmembrane region" description="Helical" evidence="1">
    <location>
        <begin position="17"/>
        <end position="36"/>
    </location>
</feature>